<dbReference type="HOGENOM" id="CLU_3163991_0_0_0"/>
<gene>
    <name evidence="1" type="ordered locus">ANT_21160</name>
</gene>
<protein>
    <submittedName>
        <fullName evidence="1">Uncharacterized protein</fullName>
    </submittedName>
</protein>
<evidence type="ECO:0000313" key="2">
    <source>
        <dbReference type="Proteomes" id="UP000008922"/>
    </source>
</evidence>
<proteinExistence type="predicted"/>
<evidence type="ECO:0000313" key="1">
    <source>
        <dbReference type="EMBL" id="BAJ64142.1"/>
    </source>
</evidence>
<dbReference type="Proteomes" id="UP000008922">
    <property type="component" value="Chromosome"/>
</dbReference>
<sequence>MTQENKIDSNPQPTVWFVISANQTIILNRRIKTFFKNLKFQWGGKTD</sequence>
<dbReference type="STRING" id="926569.ANT_21160"/>
<accession>E8MXR1</accession>
<keyword evidence="2" id="KW-1185">Reference proteome</keyword>
<dbReference type="AlphaFoldDB" id="E8MXR1"/>
<reference evidence="1 2" key="1">
    <citation type="submission" date="2010-12" db="EMBL/GenBank/DDBJ databases">
        <title>Whole genome sequence of Anaerolinea thermophila UNI-1.</title>
        <authorList>
            <person name="Narita-Yamada S."/>
            <person name="Kishi E."/>
            <person name="Watanabe Y."/>
            <person name="Takasaki K."/>
            <person name="Ankai A."/>
            <person name="Oguchi A."/>
            <person name="Fukui S."/>
            <person name="Takahashi M."/>
            <person name="Yashiro I."/>
            <person name="Hosoyama A."/>
            <person name="Sekiguchi Y."/>
            <person name="Hanada S."/>
            <person name="Fujita N."/>
        </authorList>
    </citation>
    <scope>NUCLEOTIDE SEQUENCE [LARGE SCALE GENOMIC DNA]</scope>
    <source>
        <strain evidence="2">DSM 14523 / JCM 11388 / NBRC 100420 / UNI-1</strain>
    </source>
</reference>
<dbReference type="EMBL" id="AP012029">
    <property type="protein sequence ID" value="BAJ64142.1"/>
    <property type="molecule type" value="Genomic_DNA"/>
</dbReference>
<name>E8MXR1_ANATU</name>
<organism evidence="1 2">
    <name type="scientific">Anaerolinea thermophila (strain DSM 14523 / JCM 11388 / NBRC 100420 / UNI-1)</name>
    <dbReference type="NCBI Taxonomy" id="926569"/>
    <lineage>
        <taxon>Bacteria</taxon>
        <taxon>Bacillati</taxon>
        <taxon>Chloroflexota</taxon>
        <taxon>Anaerolineae</taxon>
        <taxon>Anaerolineales</taxon>
        <taxon>Anaerolineaceae</taxon>
        <taxon>Anaerolinea</taxon>
    </lineage>
</organism>
<dbReference type="InParanoid" id="E8MXR1"/>
<dbReference type="KEGG" id="atm:ANT_21160"/>